<dbReference type="InterPro" id="IPR041078">
    <property type="entry name" value="Plavaka"/>
</dbReference>
<proteinExistence type="predicted"/>
<feature type="compositionally biased region" description="Basic and acidic residues" evidence="1">
    <location>
        <begin position="55"/>
        <end position="66"/>
    </location>
</feature>
<feature type="compositionally biased region" description="Basic and acidic residues" evidence="1">
    <location>
        <begin position="829"/>
        <end position="843"/>
    </location>
</feature>
<feature type="compositionally biased region" description="Acidic residues" evidence="1">
    <location>
        <begin position="179"/>
        <end position="191"/>
    </location>
</feature>
<feature type="region of interest" description="Disordered" evidence="1">
    <location>
        <begin position="829"/>
        <end position="862"/>
    </location>
</feature>
<evidence type="ECO:0000313" key="2">
    <source>
        <dbReference type="EMBL" id="KIO25049.1"/>
    </source>
</evidence>
<keyword evidence="3" id="KW-1185">Reference proteome</keyword>
<dbReference type="STRING" id="1051891.A0A0C3QH76"/>
<evidence type="ECO:0000313" key="3">
    <source>
        <dbReference type="Proteomes" id="UP000054248"/>
    </source>
</evidence>
<reference evidence="3" key="2">
    <citation type="submission" date="2015-01" db="EMBL/GenBank/DDBJ databases">
        <title>Evolutionary Origins and Diversification of the Mycorrhizal Mutualists.</title>
        <authorList>
            <consortium name="DOE Joint Genome Institute"/>
            <consortium name="Mycorrhizal Genomics Consortium"/>
            <person name="Kohler A."/>
            <person name="Kuo A."/>
            <person name="Nagy L.G."/>
            <person name="Floudas D."/>
            <person name="Copeland A."/>
            <person name="Barry K.W."/>
            <person name="Cichocki N."/>
            <person name="Veneault-Fourrey C."/>
            <person name="LaButti K."/>
            <person name="Lindquist E.A."/>
            <person name="Lipzen A."/>
            <person name="Lundell T."/>
            <person name="Morin E."/>
            <person name="Murat C."/>
            <person name="Riley R."/>
            <person name="Ohm R."/>
            <person name="Sun H."/>
            <person name="Tunlid A."/>
            <person name="Henrissat B."/>
            <person name="Grigoriev I.V."/>
            <person name="Hibbett D.S."/>
            <person name="Martin F."/>
        </authorList>
    </citation>
    <scope>NUCLEOTIDE SEQUENCE [LARGE SCALE GENOMIC DNA]</scope>
    <source>
        <strain evidence="3">MUT 4182</strain>
    </source>
</reference>
<feature type="compositionally biased region" description="Acidic residues" evidence="1">
    <location>
        <begin position="1261"/>
        <end position="1272"/>
    </location>
</feature>
<feature type="region of interest" description="Disordered" evidence="1">
    <location>
        <begin position="44"/>
        <end position="85"/>
    </location>
</feature>
<evidence type="ECO:0000256" key="1">
    <source>
        <dbReference type="SAM" id="MobiDB-lite"/>
    </source>
</evidence>
<feature type="compositionally biased region" description="Polar residues" evidence="1">
    <location>
        <begin position="193"/>
        <end position="204"/>
    </location>
</feature>
<dbReference type="Pfam" id="PF18759">
    <property type="entry name" value="Plavaka"/>
    <property type="match status" value="1"/>
</dbReference>
<dbReference type="OrthoDB" id="3183767at2759"/>
<accession>A0A0C3QH76</accession>
<feature type="region of interest" description="Disordered" evidence="1">
    <location>
        <begin position="99"/>
        <end position="206"/>
    </location>
</feature>
<name>A0A0C3QH76_9AGAM</name>
<dbReference type="Proteomes" id="UP000054248">
    <property type="component" value="Unassembled WGS sequence"/>
</dbReference>
<feature type="compositionally biased region" description="Polar residues" evidence="1">
    <location>
        <begin position="102"/>
        <end position="125"/>
    </location>
</feature>
<gene>
    <name evidence="2" type="ORF">M407DRAFT_25582</name>
</gene>
<dbReference type="HOGENOM" id="CLU_002498_0_0_1"/>
<feature type="region of interest" description="Disordered" evidence="1">
    <location>
        <begin position="1212"/>
        <end position="1307"/>
    </location>
</feature>
<reference evidence="2 3" key="1">
    <citation type="submission" date="2014-04" db="EMBL/GenBank/DDBJ databases">
        <authorList>
            <consortium name="DOE Joint Genome Institute"/>
            <person name="Kuo A."/>
            <person name="Girlanda M."/>
            <person name="Perotto S."/>
            <person name="Kohler A."/>
            <person name="Nagy L.G."/>
            <person name="Floudas D."/>
            <person name="Copeland A."/>
            <person name="Barry K.W."/>
            <person name="Cichocki N."/>
            <person name="Veneault-Fourrey C."/>
            <person name="LaButti K."/>
            <person name="Lindquist E.A."/>
            <person name="Lipzen A."/>
            <person name="Lundell T."/>
            <person name="Morin E."/>
            <person name="Murat C."/>
            <person name="Sun H."/>
            <person name="Tunlid A."/>
            <person name="Henrissat B."/>
            <person name="Grigoriev I.V."/>
            <person name="Hibbett D.S."/>
            <person name="Martin F."/>
            <person name="Nordberg H.P."/>
            <person name="Cantor M.N."/>
            <person name="Hua S.X."/>
        </authorList>
    </citation>
    <scope>NUCLEOTIDE SEQUENCE [LARGE SCALE GENOMIC DNA]</scope>
    <source>
        <strain evidence="2 3">MUT 4182</strain>
    </source>
</reference>
<sequence>MAPSSSLSKCPCGKSFKEDYFRRHTNKCTAYKVHVRETAERYQATAREKKRRQAIAREEKERQHEYEDFEINPGNDGGQETPAQPLPQVFRNFLPKRIQGLPSATSGPVLSRNRSLEPTVNPTEDINSEDPVMNNAAQSQRGRPQRSAGSRRLPGRYHDILPEGPAPLLSNPVGPVEAPDLEDCTNEDAEEQNGGSPQSVTEEAQTPVYHTLRNVFNVFREYLRKPLRIPDEEASLETFSVGVGSLDAESIAQKLSDTIKPFGNMSIYRIGHWFHSCGGKLSRQSLGNLITDVLKAEDFVLEDLPGAQTMDRLNAALDGMDKGEITRGEEGEASVLGDGWIEESVCIEIPTGVKQQPNKRPNNPQPPSVSFNVPGLFRRPLVEVIKSACQDNLARDFHYEPFRSFQAHPSPHPDGDETLLRLHDELYASDAWISEQQKLESLPPEPECNLPRAIAALMFWSDATHVSQFGQSKMWPVYLFFGNLSKWLRCKPQSRASQHVAYIPTLPEDIQDFIRSQAGGKSASAETLRHCKRELFHAVWTKLVQDPDFLEAYQHGIIIECADGITRRIYPRIFTYSADYPERALIATIRDLGHCPCPLCLVTVDQIALLGQVADERTRTNKARVDTAERVSKVVNARKIIYEKGYTPGNDHSDHFLKPESLVATENAFSKALRENFGFNYFRMLVVDLMHEFELGVWKAVFIHLIRMLYTLGKDAINEFDRRFRCIGNFGQSTIRSFAYMNVTDMKNWAARTYEDCLQCCIPCFEGLFSEPYNTHILRLLYTLALWHGLAKLRQHSDTTLDHLSTATRMLGKELRFFASEVCPHFKATETPKERNARDRRDTTTMAKSSSSKAAKGKVKTTSPLPKTFSLRTIKIHLLGHYVSTIRWFGTTDSYSTQIGELEHRVVKSYYRRGNKKDYVRLATRMQRQSQQLHRVTESVCRLGVKAGHKSHVIDRSHSTPLPPFSPEHHHQIANSKKIWLHIGDLVSSNQSEPAFHNFVATLKDHILGRLAQRPFDGGEGDFSEEDRDHVFIVNNLLYQHSKMRINYTTYNIQRDQDIINPNIPSRSFIMVKAPETEKTCFWYARVLGIYHLQVIHRPSGIKSAQTLEVLWIRWLGEDPEYTGGLARRQMERVGYVPEGDGAFGFIDPAAVIRGAHLIPSFIFEKTTDLLQESRYWDAKDGDWVNYYVNPFVDRDMLSRFLGTGAGHIALGPRSEPNIAGADTTPERPPVPSDAAPVGVDHDANEDDEYDDDGNSVTSSDSEDGSGGEEGPDAFCVNDIPGGDDSWEDDDVGPENQGHIFDYDYSN</sequence>
<protein>
    <submittedName>
        <fullName evidence="2">Uncharacterized protein</fullName>
    </submittedName>
</protein>
<dbReference type="EMBL" id="KN823049">
    <property type="protein sequence ID" value="KIO25049.1"/>
    <property type="molecule type" value="Genomic_DNA"/>
</dbReference>
<organism evidence="2 3">
    <name type="scientific">Tulasnella calospora MUT 4182</name>
    <dbReference type="NCBI Taxonomy" id="1051891"/>
    <lineage>
        <taxon>Eukaryota</taxon>
        <taxon>Fungi</taxon>
        <taxon>Dikarya</taxon>
        <taxon>Basidiomycota</taxon>
        <taxon>Agaricomycotina</taxon>
        <taxon>Agaricomycetes</taxon>
        <taxon>Cantharellales</taxon>
        <taxon>Tulasnellaceae</taxon>
        <taxon>Tulasnella</taxon>
    </lineage>
</organism>
<feature type="compositionally biased region" description="Acidic residues" evidence="1">
    <location>
        <begin position="1244"/>
        <end position="1254"/>
    </location>
</feature>
<feature type="compositionally biased region" description="Low complexity" evidence="1">
    <location>
        <begin position="844"/>
        <end position="854"/>
    </location>
</feature>